<organism evidence="1 2">
    <name type="scientific">Araneus ventricosus</name>
    <name type="common">Orbweaver spider</name>
    <name type="synonym">Epeira ventricosa</name>
    <dbReference type="NCBI Taxonomy" id="182803"/>
    <lineage>
        <taxon>Eukaryota</taxon>
        <taxon>Metazoa</taxon>
        <taxon>Ecdysozoa</taxon>
        <taxon>Arthropoda</taxon>
        <taxon>Chelicerata</taxon>
        <taxon>Arachnida</taxon>
        <taxon>Araneae</taxon>
        <taxon>Araneomorphae</taxon>
        <taxon>Entelegynae</taxon>
        <taxon>Araneoidea</taxon>
        <taxon>Araneidae</taxon>
        <taxon>Araneus</taxon>
    </lineage>
</organism>
<reference evidence="1 2" key="1">
    <citation type="journal article" date="2019" name="Sci. Rep.">
        <title>Orb-weaving spider Araneus ventricosus genome elucidates the spidroin gene catalogue.</title>
        <authorList>
            <person name="Kono N."/>
            <person name="Nakamura H."/>
            <person name="Ohtoshi R."/>
            <person name="Moran D.A.P."/>
            <person name="Shinohara A."/>
            <person name="Yoshida Y."/>
            <person name="Fujiwara M."/>
            <person name="Mori M."/>
            <person name="Tomita M."/>
            <person name="Arakawa K."/>
        </authorList>
    </citation>
    <scope>NUCLEOTIDE SEQUENCE [LARGE SCALE GENOMIC DNA]</scope>
</reference>
<gene>
    <name evidence="1" type="ORF">AVEN_272412_1</name>
</gene>
<name>A0A4Y2QWL5_ARAVE</name>
<sequence>MARRIWRIGTEKDEKVKLEYSPCQS</sequence>
<proteinExistence type="predicted"/>
<evidence type="ECO:0000313" key="2">
    <source>
        <dbReference type="Proteomes" id="UP000499080"/>
    </source>
</evidence>
<feature type="non-terminal residue" evidence="1">
    <location>
        <position position="25"/>
    </location>
</feature>
<evidence type="ECO:0000313" key="1">
    <source>
        <dbReference type="EMBL" id="GBN67738.1"/>
    </source>
</evidence>
<dbReference type="AlphaFoldDB" id="A0A4Y2QWL5"/>
<comment type="caution">
    <text evidence="1">The sequence shown here is derived from an EMBL/GenBank/DDBJ whole genome shotgun (WGS) entry which is preliminary data.</text>
</comment>
<protein>
    <submittedName>
        <fullName evidence="1">Uncharacterized protein</fullName>
    </submittedName>
</protein>
<dbReference type="Proteomes" id="UP000499080">
    <property type="component" value="Unassembled WGS sequence"/>
</dbReference>
<accession>A0A4Y2QWL5</accession>
<keyword evidence="2" id="KW-1185">Reference proteome</keyword>
<dbReference type="EMBL" id="BGPR01015032">
    <property type="protein sequence ID" value="GBN67738.1"/>
    <property type="molecule type" value="Genomic_DNA"/>
</dbReference>